<keyword evidence="1" id="KW-0812">Transmembrane</keyword>
<feature type="transmembrane region" description="Helical" evidence="1">
    <location>
        <begin position="162"/>
        <end position="187"/>
    </location>
</feature>
<proteinExistence type="predicted"/>
<dbReference type="AlphaFoldDB" id="L8GHD6"/>
<keyword evidence="1" id="KW-0472">Membrane</keyword>
<feature type="transmembrane region" description="Helical" evidence="1">
    <location>
        <begin position="194"/>
        <end position="213"/>
    </location>
</feature>
<dbReference type="Proteomes" id="UP000011083">
    <property type="component" value="Unassembled WGS sequence"/>
</dbReference>
<keyword evidence="3" id="KW-1185">Reference proteome</keyword>
<dbReference type="VEuPathDB" id="AmoebaDB:ACA1_375710"/>
<name>L8GHD6_ACACF</name>
<evidence type="ECO:0000313" key="2">
    <source>
        <dbReference type="EMBL" id="ELR12412.1"/>
    </source>
</evidence>
<keyword evidence="1" id="KW-1133">Transmembrane helix</keyword>
<evidence type="ECO:0000256" key="1">
    <source>
        <dbReference type="SAM" id="Phobius"/>
    </source>
</evidence>
<organism evidence="2 3">
    <name type="scientific">Acanthamoeba castellanii (strain ATCC 30010 / Neff)</name>
    <dbReference type="NCBI Taxonomy" id="1257118"/>
    <lineage>
        <taxon>Eukaryota</taxon>
        <taxon>Amoebozoa</taxon>
        <taxon>Discosea</taxon>
        <taxon>Longamoebia</taxon>
        <taxon>Centramoebida</taxon>
        <taxon>Acanthamoebidae</taxon>
        <taxon>Acanthamoeba</taxon>
    </lineage>
</organism>
<dbReference type="GeneID" id="14912898"/>
<sequence>MTEPRCSLFNVGAGRYLKNSDWRATLDTMDARASMFKLQWCERGENDVAKTILIRTDQHPQSLLDSADLCFQGAALDGNKCWEQRRWWRVLYLQLEGDHSPVVAFKSFQNGELLAATPDGTGVELIGGPDNQPVAQIPARALWRLSVVEHALSPAQVASLCFAPFVAAAAAVGGGAAAVGIITFFAAQTTIGSALTFAAISTGAAVAGIAGGATTVSDCLKGISAGYFVDW</sequence>
<accession>L8GHD6</accession>
<protein>
    <submittedName>
        <fullName evidence="2">Uncharacterized protein</fullName>
    </submittedName>
</protein>
<dbReference type="OrthoDB" id="10530377at2759"/>
<dbReference type="EMBL" id="KB008119">
    <property type="protein sequence ID" value="ELR12412.1"/>
    <property type="molecule type" value="Genomic_DNA"/>
</dbReference>
<reference evidence="2 3" key="1">
    <citation type="journal article" date="2013" name="Genome Biol.">
        <title>Genome of Acanthamoeba castellanii highlights extensive lateral gene transfer and early evolution of tyrosine kinase signaling.</title>
        <authorList>
            <person name="Clarke M."/>
            <person name="Lohan A.J."/>
            <person name="Liu B."/>
            <person name="Lagkouvardos I."/>
            <person name="Roy S."/>
            <person name="Zafar N."/>
            <person name="Bertelli C."/>
            <person name="Schilde C."/>
            <person name="Kianianmomeni A."/>
            <person name="Burglin T.R."/>
            <person name="Frech C."/>
            <person name="Turcotte B."/>
            <person name="Kopec K.O."/>
            <person name="Synnott J.M."/>
            <person name="Choo C."/>
            <person name="Paponov I."/>
            <person name="Finkler A."/>
            <person name="Soon Heng Tan C."/>
            <person name="Hutchins A.P."/>
            <person name="Weinmeier T."/>
            <person name="Rattei T."/>
            <person name="Chu J.S."/>
            <person name="Gimenez G."/>
            <person name="Irimia M."/>
            <person name="Rigden D.J."/>
            <person name="Fitzpatrick D.A."/>
            <person name="Lorenzo-Morales J."/>
            <person name="Bateman A."/>
            <person name="Chiu C.H."/>
            <person name="Tang P."/>
            <person name="Hegemann P."/>
            <person name="Fromm H."/>
            <person name="Raoult D."/>
            <person name="Greub G."/>
            <person name="Miranda-Saavedra D."/>
            <person name="Chen N."/>
            <person name="Nash P."/>
            <person name="Ginger M.L."/>
            <person name="Horn M."/>
            <person name="Schaap P."/>
            <person name="Caler L."/>
            <person name="Loftus B."/>
        </authorList>
    </citation>
    <scope>NUCLEOTIDE SEQUENCE [LARGE SCALE GENOMIC DNA]</scope>
    <source>
        <strain evidence="2 3">Neff</strain>
    </source>
</reference>
<dbReference type="KEGG" id="acan:ACA1_375710"/>
<evidence type="ECO:0000313" key="3">
    <source>
        <dbReference type="Proteomes" id="UP000011083"/>
    </source>
</evidence>
<dbReference type="RefSeq" id="XP_004334425.1">
    <property type="nucleotide sequence ID" value="XM_004334377.1"/>
</dbReference>
<gene>
    <name evidence="2" type="ORF">ACA1_375710</name>
</gene>